<gene>
    <name evidence="4" type="ORF">L9W73_00210</name>
    <name evidence="2" type="ORF">L9W94_09900</name>
    <name evidence="3" type="ORF">L9X51_02450</name>
    <name evidence="5" type="ORF">PYE51_05650</name>
</gene>
<proteinExistence type="predicted"/>
<dbReference type="PANTHER" id="PTHR33495">
    <property type="entry name" value="ANTI-SIGMA FACTOR ANTAGONIST TM_1081-RELATED-RELATED"/>
    <property type="match status" value="1"/>
</dbReference>
<dbReference type="InterPro" id="IPR002645">
    <property type="entry name" value="STAS_dom"/>
</dbReference>
<protein>
    <submittedName>
        <fullName evidence="4">STAS domain-containing protein</fullName>
    </submittedName>
</protein>
<dbReference type="RefSeq" id="WP_053311499.1">
    <property type="nucleotide sequence ID" value="NZ_CP118709.1"/>
</dbReference>
<evidence type="ECO:0000313" key="2">
    <source>
        <dbReference type="EMBL" id="MDE1242457.1"/>
    </source>
</evidence>
<dbReference type="EMBL" id="JAKNAX010000004">
    <property type="protein sequence ID" value="MDE1345303.1"/>
    <property type="molecule type" value="Genomic_DNA"/>
</dbReference>
<evidence type="ECO:0000313" key="3">
    <source>
        <dbReference type="EMBL" id="MDE1345303.1"/>
    </source>
</evidence>
<reference evidence="4" key="1">
    <citation type="submission" date="2022-02" db="EMBL/GenBank/DDBJ databases">
        <title>Emergence and expansion in Europe of a Vibrio aestuarianus clonal complex pathogenic for oysters.</title>
        <authorList>
            <person name="Mesnil A."/>
            <person name="Travers M.-A."/>
        </authorList>
    </citation>
    <scope>NUCLEOTIDE SEQUENCE</scope>
    <source>
        <strain evidence="4">151-ITT-15-cp-1</strain>
        <strain evidence="2">19_064_11T1</strain>
        <strain evidence="3">19_064_15T1</strain>
        <strain evidence="5">U29</strain>
    </source>
</reference>
<dbReference type="AlphaFoldDB" id="A0A7X6S727"/>
<dbReference type="Pfam" id="PF01740">
    <property type="entry name" value="STAS"/>
    <property type="match status" value="1"/>
</dbReference>
<evidence type="ECO:0000313" key="6">
    <source>
        <dbReference type="Proteomes" id="UP001140973"/>
    </source>
</evidence>
<dbReference type="SUPFAM" id="SSF52091">
    <property type="entry name" value="SpoIIaa-like"/>
    <property type="match status" value="1"/>
</dbReference>
<dbReference type="Proteomes" id="UP001239257">
    <property type="component" value="Chromosome 1"/>
</dbReference>
<accession>A0A7X6S727</accession>
<dbReference type="GO" id="GO:0043856">
    <property type="term" value="F:anti-sigma factor antagonist activity"/>
    <property type="evidence" value="ECO:0007669"/>
    <property type="project" value="TreeGrafter"/>
</dbReference>
<feature type="domain" description="STAS" evidence="1">
    <location>
        <begin position="13"/>
        <end position="94"/>
    </location>
</feature>
<dbReference type="Proteomes" id="UP001140978">
    <property type="component" value="Unassembled WGS sequence"/>
</dbReference>
<dbReference type="PANTHER" id="PTHR33495:SF2">
    <property type="entry name" value="ANTI-SIGMA FACTOR ANTAGONIST TM_1081-RELATED"/>
    <property type="match status" value="1"/>
</dbReference>
<dbReference type="GeneID" id="79917424"/>
<dbReference type="CDD" id="cd07043">
    <property type="entry name" value="STAS_anti-anti-sigma_factors"/>
    <property type="match status" value="1"/>
</dbReference>
<dbReference type="PROSITE" id="PS50801">
    <property type="entry name" value="STAS"/>
    <property type="match status" value="1"/>
</dbReference>
<dbReference type="Gene3D" id="3.30.750.24">
    <property type="entry name" value="STAS domain"/>
    <property type="match status" value="1"/>
</dbReference>
<evidence type="ECO:0000259" key="1">
    <source>
        <dbReference type="PROSITE" id="PS50801"/>
    </source>
</evidence>
<sequence length="106" mass="12255">MELRKIETNNIQLTLHIEGNLDADGCRHVQSHIDEVISQDTYQEIEIDFSNVQFLDSSGVGALVYLYKRLVERERNMRIENVRGQPLEIMNLLRIGHAIPVNSRSH</sequence>
<evidence type="ECO:0000313" key="4">
    <source>
        <dbReference type="EMBL" id="MDE1355739.1"/>
    </source>
</evidence>
<dbReference type="EMBL" id="JAKNBA010000014">
    <property type="protein sequence ID" value="MDE1242457.1"/>
    <property type="molecule type" value="Genomic_DNA"/>
</dbReference>
<dbReference type="Proteomes" id="UP001140973">
    <property type="component" value="Unassembled WGS sequence"/>
</dbReference>
<dbReference type="Proteomes" id="UP001140979">
    <property type="component" value="Unassembled WGS sequence"/>
</dbReference>
<evidence type="ECO:0000313" key="5">
    <source>
        <dbReference type="EMBL" id="WGK82730.1"/>
    </source>
</evidence>
<name>A0A7X6S727_9VIBR</name>
<dbReference type="EMBL" id="CP118709">
    <property type="protein sequence ID" value="WGK82730.1"/>
    <property type="molecule type" value="Genomic_DNA"/>
</dbReference>
<dbReference type="EMBL" id="JAKNAP010000001">
    <property type="protein sequence ID" value="MDE1355739.1"/>
    <property type="molecule type" value="Genomic_DNA"/>
</dbReference>
<organism evidence="4 6">
    <name type="scientific">Vibrio aestuarianus</name>
    <dbReference type="NCBI Taxonomy" id="28171"/>
    <lineage>
        <taxon>Bacteria</taxon>
        <taxon>Pseudomonadati</taxon>
        <taxon>Pseudomonadota</taxon>
        <taxon>Gammaproteobacteria</taxon>
        <taxon>Vibrionales</taxon>
        <taxon>Vibrionaceae</taxon>
        <taxon>Vibrio</taxon>
    </lineage>
</organism>
<dbReference type="InterPro" id="IPR036513">
    <property type="entry name" value="STAS_dom_sf"/>
</dbReference>